<dbReference type="AlphaFoldDB" id="A0A2U3L5A9"/>
<evidence type="ECO:0000313" key="4">
    <source>
        <dbReference type="Proteomes" id="UP000238701"/>
    </source>
</evidence>
<dbReference type="Proteomes" id="UP000238701">
    <property type="component" value="Unassembled WGS sequence"/>
</dbReference>
<dbReference type="Pfam" id="PF07238">
    <property type="entry name" value="PilZ"/>
    <property type="match status" value="1"/>
</dbReference>
<evidence type="ECO:0000256" key="1">
    <source>
        <dbReference type="SAM" id="MobiDB-lite"/>
    </source>
</evidence>
<name>A0A2U3L5A9_9BACT</name>
<proteinExistence type="predicted"/>
<organism evidence="3 4">
    <name type="scientific">Candidatus Sulfotelmatobacter kueseliae</name>
    <dbReference type="NCBI Taxonomy" id="2042962"/>
    <lineage>
        <taxon>Bacteria</taxon>
        <taxon>Pseudomonadati</taxon>
        <taxon>Acidobacteriota</taxon>
        <taxon>Terriglobia</taxon>
        <taxon>Terriglobales</taxon>
        <taxon>Candidatus Korobacteraceae</taxon>
        <taxon>Candidatus Sulfotelmatobacter</taxon>
    </lineage>
</organism>
<evidence type="ECO:0000259" key="2">
    <source>
        <dbReference type="Pfam" id="PF07238"/>
    </source>
</evidence>
<feature type="domain" description="PilZ" evidence="2">
    <location>
        <begin position="106"/>
        <end position="206"/>
    </location>
</feature>
<accession>A0A2U3L5A9</accession>
<dbReference type="EMBL" id="OMOD01000168">
    <property type="protein sequence ID" value="SPF47092.1"/>
    <property type="molecule type" value="Genomic_DNA"/>
</dbReference>
<dbReference type="Gene3D" id="2.40.10.220">
    <property type="entry name" value="predicted glycosyltransferase like domains"/>
    <property type="match status" value="1"/>
</dbReference>
<dbReference type="InterPro" id="IPR009875">
    <property type="entry name" value="PilZ_domain"/>
</dbReference>
<reference evidence="4" key="1">
    <citation type="submission" date="2018-02" db="EMBL/GenBank/DDBJ databases">
        <authorList>
            <person name="Hausmann B."/>
        </authorList>
    </citation>
    <scope>NUCLEOTIDE SEQUENCE [LARGE SCALE GENOMIC DNA]</scope>
    <source>
        <strain evidence="4">Peat soil MAG SbA1</strain>
    </source>
</reference>
<sequence>MRVSPCETEELDVMSAATGTDWTQILSDPDLVRHVGKLLQAYREAPAEKREEALLSAMREIKAGTASADKPNPEAQTLPAPQPVPTPASATPPFSPDMFTPAWSTDRRQHPRIKCFIAVELRVDEVQTPIWGNLANTGVGGCLVETASPVKAGSKVEIGLWVPNGKIWVKGFALSGVVTSSRPTTGVRVRFDSMVPGERENLRQFLKFVQETSRASNTENGYFQLLK</sequence>
<evidence type="ECO:0000313" key="3">
    <source>
        <dbReference type="EMBL" id="SPF47092.1"/>
    </source>
</evidence>
<gene>
    <name evidence="3" type="ORF">SBA1_710013</name>
</gene>
<protein>
    <recommendedName>
        <fullName evidence="2">PilZ domain-containing protein</fullName>
    </recommendedName>
</protein>
<feature type="region of interest" description="Disordered" evidence="1">
    <location>
        <begin position="66"/>
        <end position="94"/>
    </location>
</feature>
<dbReference type="GO" id="GO:0035438">
    <property type="term" value="F:cyclic-di-GMP binding"/>
    <property type="evidence" value="ECO:0007669"/>
    <property type="project" value="InterPro"/>
</dbReference>
<dbReference type="SUPFAM" id="SSF141371">
    <property type="entry name" value="PilZ domain-like"/>
    <property type="match status" value="1"/>
</dbReference>